<dbReference type="InterPro" id="IPR038135">
    <property type="entry name" value="Methylthiotransferase_N_sf"/>
</dbReference>
<keyword evidence="13" id="KW-1185">Reference proteome</keyword>
<dbReference type="GO" id="GO:0103039">
    <property type="term" value="F:protein methylthiotransferase activity"/>
    <property type="evidence" value="ECO:0007669"/>
    <property type="project" value="UniProtKB-EC"/>
</dbReference>
<dbReference type="InterPro" id="IPR020612">
    <property type="entry name" value="Methylthiotransferase_CS"/>
</dbReference>
<evidence type="ECO:0000256" key="2">
    <source>
        <dbReference type="ARBA" id="ARBA00022490"/>
    </source>
</evidence>
<feature type="domain" description="TRAM" evidence="9">
    <location>
        <begin position="376"/>
        <end position="442"/>
    </location>
</feature>
<keyword evidence="12" id="KW-0689">Ribosomal protein</keyword>
<dbReference type="SFLD" id="SFLDS00029">
    <property type="entry name" value="Radical_SAM"/>
    <property type="match status" value="1"/>
</dbReference>
<dbReference type="PROSITE" id="PS51918">
    <property type="entry name" value="RADICAL_SAM"/>
    <property type="match status" value="1"/>
</dbReference>
<dbReference type="EC" id="2.8.4.4" evidence="8"/>
<feature type="domain" description="Radical SAM core" evidence="11">
    <location>
        <begin position="143"/>
        <end position="373"/>
    </location>
</feature>
<feature type="binding site" evidence="8">
    <location>
        <position position="161"/>
    </location>
    <ligand>
        <name>[4Fe-4S] cluster</name>
        <dbReference type="ChEBI" id="CHEBI:49883"/>
        <label>2</label>
        <note>4Fe-4S-S-AdoMet</note>
    </ligand>
</feature>
<dbReference type="InterPro" id="IPR012340">
    <property type="entry name" value="NA-bd_OB-fold"/>
</dbReference>
<dbReference type="PROSITE" id="PS51449">
    <property type="entry name" value="MTTASE_N"/>
    <property type="match status" value="1"/>
</dbReference>
<keyword evidence="12" id="KW-0687">Ribonucleoprotein</keyword>
<protein>
    <recommendedName>
        <fullName evidence="8">Ribosomal protein uS12 methylthiotransferase RimO</fullName>
        <shortName evidence="8">uS12 MTTase</shortName>
        <shortName evidence="8">uS12 methylthiotransferase</shortName>
        <ecNumber evidence="8">2.8.4.4</ecNumber>
    </recommendedName>
    <alternativeName>
        <fullName evidence="8">Ribosomal protein uS12 (aspartate-C(3))-methylthiotransferase</fullName>
    </alternativeName>
    <alternativeName>
        <fullName evidence="8">Ribosome maturation factor RimO</fullName>
    </alternativeName>
</protein>
<evidence type="ECO:0000256" key="6">
    <source>
        <dbReference type="ARBA" id="ARBA00023004"/>
    </source>
</evidence>
<dbReference type="PROSITE" id="PS01278">
    <property type="entry name" value="MTTASE_RADICAL"/>
    <property type="match status" value="1"/>
</dbReference>
<feature type="binding site" evidence="8">
    <location>
        <position position="157"/>
    </location>
    <ligand>
        <name>[4Fe-4S] cluster</name>
        <dbReference type="ChEBI" id="CHEBI:49883"/>
        <label>2</label>
        <note>4Fe-4S-S-AdoMet</note>
    </ligand>
</feature>
<dbReference type="SMART" id="SM00729">
    <property type="entry name" value="Elp3"/>
    <property type="match status" value="1"/>
</dbReference>
<dbReference type="Pfam" id="PF18693">
    <property type="entry name" value="TRAM_2"/>
    <property type="match status" value="1"/>
</dbReference>
<comment type="caution">
    <text evidence="12">The sequence shown here is derived from an EMBL/GenBank/DDBJ whole genome shotgun (WGS) entry which is preliminary data.</text>
</comment>
<name>A0ABS7AMT8_9CLOT</name>
<evidence type="ECO:0000259" key="9">
    <source>
        <dbReference type="PROSITE" id="PS50926"/>
    </source>
</evidence>
<dbReference type="GO" id="GO:0005840">
    <property type="term" value="C:ribosome"/>
    <property type="evidence" value="ECO:0007669"/>
    <property type="project" value="UniProtKB-KW"/>
</dbReference>
<feature type="binding site" evidence="8">
    <location>
        <position position="164"/>
    </location>
    <ligand>
        <name>[4Fe-4S] cluster</name>
        <dbReference type="ChEBI" id="CHEBI:49883"/>
        <label>2</label>
        <note>4Fe-4S-S-AdoMet</note>
    </ligand>
</feature>
<dbReference type="InterPro" id="IPR058240">
    <property type="entry name" value="rSAM_sf"/>
</dbReference>
<evidence type="ECO:0000256" key="1">
    <source>
        <dbReference type="ARBA" id="ARBA00022485"/>
    </source>
</evidence>
<dbReference type="RefSeq" id="WP_219778782.1">
    <property type="nucleotide sequence ID" value="NZ_JAHXPT010000004.1"/>
</dbReference>
<dbReference type="EMBL" id="JAHXPT010000004">
    <property type="protein sequence ID" value="MBW6409721.1"/>
    <property type="molecule type" value="Genomic_DNA"/>
</dbReference>
<comment type="cofactor">
    <cofactor evidence="8">
        <name>[4Fe-4S] cluster</name>
        <dbReference type="ChEBI" id="CHEBI:49883"/>
    </cofactor>
    <text evidence="8">Binds 2 [4Fe-4S] clusters. One cluster is coordinated with 3 cysteines and an exchangeable S-adenosyl-L-methionine.</text>
</comment>
<dbReference type="SUPFAM" id="SSF102114">
    <property type="entry name" value="Radical SAM enzymes"/>
    <property type="match status" value="1"/>
</dbReference>
<dbReference type="SFLD" id="SFLDG01082">
    <property type="entry name" value="B12-binding_domain_containing"/>
    <property type="match status" value="1"/>
</dbReference>
<keyword evidence="1 8" id="KW-0004">4Fe-4S</keyword>
<dbReference type="PANTHER" id="PTHR43837:SF1">
    <property type="entry name" value="RIBOSOMAL PROTEIN US12 METHYLTHIOTRANSFERASE RIMO"/>
    <property type="match status" value="1"/>
</dbReference>
<proteinExistence type="inferred from homology"/>
<evidence type="ECO:0000259" key="10">
    <source>
        <dbReference type="PROSITE" id="PS51449"/>
    </source>
</evidence>
<dbReference type="PROSITE" id="PS50926">
    <property type="entry name" value="TRAM"/>
    <property type="match status" value="1"/>
</dbReference>
<dbReference type="InterPro" id="IPR013848">
    <property type="entry name" value="Methylthiotransferase_N"/>
</dbReference>
<dbReference type="Gene3D" id="3.40.50.12160">
    <property type="entry name" value="Methylthiotransferase, N-terminal domain"/>
    <property type="match status" value="1"/>
</dbReference>
<sequence length="446" mass="51541">MTKYKVGLVSLGCDKNRVDSEIILGKMNNDYEITNNAKEADVIIVNTCGFIESAKQESIDTILEMAEYKNNYKCNLLIATGCLTQRYGEELKNLIPEIDIMLGVNDYNKINEIITEFIEGNKLAEAFLNYSDENINEGNRILTTQKESAYIRIAEGCNNFCTYCIIPKIRGKFRSRKMENIINEAKDLVASGVKEIILIAQDTTRYGSDIYGKKSLHLLLKELAKIEEIKWIRVLYCYPEEIYDELIEEIANNKKVVKYLDLPIQHISDHVLKLMGRRTTKNDIINKINQLRENISDMIVRTTFIVGFPQETNEDFNEIIEFLEEYKLDKVGVFKYSREENTPAARMDGQILEDIKAEREEKLMTIQEKISNNINELKIGRVYDILVEEYNGEYYKGRNFEMAPEIDGNVFFESSKPINVGEFVKVKIIKNMDYDLIGVVEDEPCK</sequence>
<comment type="function">
    <text evidence="8">Catalyzes the methylthiolation of an aspartic acid residue of ribosomal protein uS12.</text>
</comment>
<feature type="binding site" evidence="8">
    <location>
        <position position="48"/>
    </location>
    <ligand>
        <name>[4Fe-4S] cluster</name>
        <dbReference type="ChEBI" id="CHEBI:49883"/>
        <label>1</label>
    </ligand>
</feature>
<dbReference type="InterPro" id="IPR005840">
    <property type="entry name" value="Ribosomal_uS12_MeSTrfase_RimO"/>
</dbReference>
<evidence type="ECO:0000256" key="8">
    <source>
        <dbReference type="HAMAP-Rule" id="MF_01865"/>
    </source>
</evidence>
<keyword evidence="2 8" id="KW-0963">Cytoplasm</keyword>
<dbReference type="Proteomes" id="UP001519921">
    <property type="component" value="Unassembled WGS sequence"/>
</dbReference>
<comment type="subcellular location">
    <subcellularLocation>
        <location evidence="8">Cytoplasm</location>
    </subcellularLocation>
</comment>
<evidence type="ECO:0000259" key="11">
    <source>
        <dbReference type="PROSITE" id="PS51918"/>
    </source>
</evidence>
<dbReference type="Gene3D" id="2.40.50.140">
    <property type="entry name" value="Nucleic acid-binding proteins"/>
    <property type="match status" value="1"/>
</dbReference>
<dbReference type="InterPro" id="IPR006638">
    <property type="entry name" value="Elp3/MiaA/NifB-like_rSAM"/>
</dbReference>
<dbReference type="PANTHER" id="PTHR43837">
    <property type="entry name" value="RIBOSOMAL PROTEIN S12 METHYLTHIOTRANSFERASE RIMO"/>
    <property type="match status" value="1"/>
</dbReference>
<dbReference type="NCBIfam" id="TIGR00089">
    <property type="entry name" value="MiaB/RimO family radical SAM methylthiotransferase"/>
    <property type="match status" value="1"/>
</dbReference>
<evidence type="ECO:0000256" key="7">
    <source>
        <dbReference type="ARBA" id="ARBA00023014"/>
    </source>
</evidence>
<keyword evidence="6 8" id="KW-0408">Iron</keyword>
<feature type="domain" description="MTTase N-terminal" evidence="10">
    <location>
        <begin position="4"/>
        <end position="119"/>
    </location>
</feature>
<dbReference type="HAMAP" id="MF_01865">
    <property type="entry name" value="MTTase_RimO"/>
    <property type="match status" value="1"/>
</dbReference>
<dbReference type="Pfam" id="PF04055">
    <property type="entry name" value="Radical_SAM"/>
    <property type="match status" value="1"/>
</dbReference>
<comment type="similarity">
    <text evidence="8">Belongs to the methylthiotransferase family. RimO subfamily.</text>
</comment>
<reference evidence="12 13" key="1">
    <citation type="submission" date="2021-07" db="EMBL/GenBank/DDBJ databases">
        <title>Clostridium weizhouense sp. nov., an anaerobic bacterium isolated from activated sludge of Petroleum wastewater.</title>
        <authorList>
            <person name="Li Q."/>
        </authorList>
    </citation>
    <scope>NUCLEOTIDE SEQUENCE [LARGE SCALE GENOMIC DNA]</scope>
    <source>
        <strain evidence="12 13">YB-6</strain>
    </source>
</reference>
<keyword evidence="3 8" id="KW-0808">Transferase</keyword>
<keyword evidence="4 8" id="KW-0949">S-adenosyl-L-methionine</keyword>
<evidence type="ECO:0000313" key="12">
    <source>
        <dbReference type="EMBL" id="MBW6409721.1"/>
    </source>
</evidence>
<evidence type="ECO:0000313" key="13">
    <source>
        <dbReference type="Proteomes" id="UP001519921"/>
    </source>
</evidence>
<comment type="catalytic activity">
    <reaction evidence="8">
        <text>L-aspartate(89)-[ribosomal protein uS12]-hydrogen + (sulfur carrier)-SH + AH2 + 2 S-adenosyl-L-methionine = 3-methylsulfanyl-L-aspartate(89)-[ribosomal protein uS12]-hydrogen + (sulfur carrier)-H + 5'-deoxyadenosine + L-methionine + A + S-adenosyl-L-homocysteine + 2 H(+)</text>
        <dbReference type="Rhea" id="RHEA:37087"/>
        <dbReference type="Rhea" id="RHEA-COMP:10460"/>
        <dbReference type="Rhea" id="RHEA-COMP:10461"/>
        <dbReference type="Rhea" id="RHEA-COMP:14737"/>
        <dbReference type="Rhea" id="RHEA-COMP:14739"/>
        <dbReference type="ChEBI" id="CHEBI:13193"/>
        <dbReference type="ChEBI" id="CHEBI:15378"/>
        <dbReference type="ChEBI" id="CHEBI:17319"/>
        <dbReference type="ChEBI" id="CHEBI:17499"/>
        <dbReference type="ChEBI" id="CHEBI:29917"/>
        <dbReference type="ChEBI" id="CHEBI:29961"/>
        <dbReference type="ChEBI" id="CHEBI:57844"/>
        <dbReference type="ChEBI" id="CHEBI:57856"/>
        <dbReference type="ChEBI" id="CHEBI:59789"/>
        <dbReference type="ChEBI" id="CHEBI:64428"/>
        <dbReference type="ChEBI" id="CHEBI:73599"/>
        <dbReference type="EC" id="2.8.4.4"/>
    </reaction>
</comment>
<dbReference type="InterPro" id="IPR007197">
    <property type="entry name" value="rSAM"/>
</dbReference>
<dbReference type="NCBIfam" id="TIGR01125">
    <property type="entry name" value="30S ribosomal protein S12 methylthiotransferase RimO"/>
    <property type="match status" value="1"/>
</dbReference>
<evidence type="ECO:0000256" key="3">
    <source>
        <dbReference type="ARBA" id="ARBA00022679"/>
    </source>
</evidence>
<dbReference type="InterPro" id="IPR023404">
    <property type="entry name" value="rSAM_horseshoe"/>
</dbReference>
<feature type="binding site" evidence="8">
    <location>
        <position position="82"/>
    </location>
    <ligand>
        <name>[4Fe-4S] cluster</name>
        <dbReference type="ChEBI" id="CHEBI:49883"/>
        <label>1</label>
    </ligand>
</feature>
<organism evidence="12 13">
    <name type="scientific">Clostridium weizhouense</name>
    <dbReference type="NCBI Taxonomy" id="2859781"/>
    <lineage>
        <taxon>Bacteria</taxon>
        <taxon>Bacillati</taxon>
        <taxon>Bacillota</taxon>
        <taxon>Clostridia</taxon>
        <taxon>Eubacteriales</taxon>
        <taxon>Clostridiaceae</taxon>
        <taxon>Clostridium</taxon>
    </lineage>
</organism>
<evidence type="ECO:0000256" key="5">
    <source>
        <dbReference type="ARBA" id="ARBA00022723"/>
    </source>
</evidence>
<gene>
    <name evidence="8 12" type="primary">rimO</name>
    <name evidence="12" type="ORF">KYD98_06430</name>
</gene>
<dbReference type="InterPro" id="IPR005839">
    <property type="entry name" value="Methylthiotransferase"/>
</dbReference>
<dbReference type="SFLD" id="SFLDF00274">
    <property type="entry name" value="ribosomal_protein_S12_methylth"/>
    <property type="match status" value="1"/>
</dbReference>
<dbReference type="InterPro" id="IPR002792">
    <property type="entry name" value="TRAM_dom"/>
</dbReference>
<dbReference type="SFLD" id="SFLDG01061">
    <property type="entry name" value="methylthiotransferase"/>
    <property type="match status" value="1"/>
</dbReference>
<dbReference type="CDD" id="cd01335">
    <property type="entry name" value="Radical_SAM"/>
    <property type="match status" value="1"/>
</dbReference>
<accession>A0ABS7AMT8</accession>
<feature type="binding site" evidence="8">
    <location>
        <position position="13"/>
    </location>
    <ligand>
        <name>[4Fe-4S] cluster</name>
        <dbReference type="ChEBI" id="CHEBI:49883"/>
        <label>1</label>
    </ligand>
</feature>
<dbReference type="Gene3D" id="3.80.30.20">
    <property type="entry name" value="tm_1862 like domain"/>
    <property type="match status" value="1"/>
</dbReference>
<keyword evidence="7 8" id="KW-0411">Iron-sulfur</keyword>
<evidence type="ECO:0000256" key="4">
    <source>
        <dbReference type="ARBA" id="ARBA00022691"/>
    </source>
</evidence>
<dbReference type="Pfam" id="PF00919">
    <property type="entry name" value="UPF0004"/>
    <property type="match status" value="1"/>
</dbReference>
<keyword evidence="5 8" id="KW-0479">Metal-binding</keyword>